<evidence type="ECO:0000256" key="6">
    <source>
        <dbReference type="ARBA" id="ARBA00022723"/>
    </source>
</evidence>
<dbReference type="PANTHER" id="PTHR11061">
    <property type="entry name" value="RNA M5U METHYLTRANSFERASE"/>
    <property type="match status" value="1"/>
</dbReference>
<feature type="binding site" evidence="9">
    <location>
        <position position="308"/>
    </location>
    <ligand>
        <name>S-adenosyl-L-methionine</name>
        <dbReference type="ChEBI" id="CHEBI:59789"/>
    </ligand>
</feature>
<accession>A0A7H2BEK4</accession>
<evidence type="ECO:0000256" key="9">
    <source>
        <dbReference type="PROSITE-ProRule" id="PRU01024"/>
    </source>
</evidence>
<dbReference type="EMBL" id="CP061539">
    <property type="protein sequence ID" value="QNV38100.1"/>
    <property type="molecule type" value="Genomic_DNA"/>
</dbReference>
<dbReference type="GO" id="GO:0070475">
    <property type="term" value="P:rRNA base methylation"/>
    <property type="evidence" value="ECO:0007669"/>
    <property type="project" value="TreeGrafter"/>
</dbReference>
<dbReference type="SUPFAM" id="SSF53335">
    <property type="entry name" value="S-adenosyl-L-methionine-dependent methyltransferases"/>
    <property type="match status" value="1"/>
</dbReference>
<dbReference type="NCBIfam" id="TIGR02085">
    <property type="entry name" value="meth_trns_rumB"/>
    <property type="match status" value="1"/>
</dbReference>
<dbReference type="Gene3D" id="2.40.50.1070">
    <property type="match status" value="1"/>
</dbReference>
<keyword evidence="2" id="KW-0698">rRNA processing</keyword>
<evidence type="ECO:0000256" key="10">
    <source>
        <dbReference type="PROSITE-ProRule" id="PRU10015"/>
    </source>
</evidence>
<keyword evidence="1" id="KW-0004">4Fe-4S</keyword>
<evidence type="ECO:0000313" key="12">
    <source>
        <dbReference type="Proteomes" id="UP000516404"/>
    </source>
</evidence>
<evidence type="ECO:0000313" key="11">
    <source>
        <dbReference type="EMBL" id="QNV38100.1"/>
    </source>
</evidence>
<evidence type="ECO:0000256" key="4">
    <source>
        <dbReference type="ARBA" id="ARBA00022679"/>
    </source>
</evidence>
<keyword evidence="7" id="KW-0408">Iron</keyword>
<keyword evidence="4 9" id="KW-0808">Transferase</keyword>
<feature type="binding site" evidence="9">
    <location>
        <position position="263"/>
    </location>
    <ligand>
        <name>S-adenosyl-L-methionine</name>
        <dbReference type="ChEBI" id="CHEBI:59789"/>
    </ligand>
</feature>
<name>A0A7H2BEK4_9MICC</name>
<dbReference type="GO" id="GO:0051539">
    <property type="term" value="F:4 iron, 4 sulfur cluster binding"/>
    <property type="evidence" value="ECO:0007669"/>
    <property type="project" value="UniProtKB-KW"/>
</dbReference>
<evidence type="ECO:0000256" key="3">
    <source>
        <dbReference type="ARBA" id="ARBA00022603"/>
    </source>
</evidence>
<evidence type="ECO:0000256" key="2">
    <source>
        <dbReference type="ARBA" id="ARBA00022552"/>
    </source>
</evidence>
<dbReference type="NCBIfam" id="NF002909">
    <property type="entry name" value="PRK03522.2-1"/>
    <property type="match status" value="1"/>
</dbReference>
<gene>
    <name evidence="11" type="primary">rlmC</name>
    <name evidence="11" type="ORF">IDM49_02075</name>
</gene>
<feature type="binding site" evidence="9">
    <location>
        <position position="211"/>
    </location>
    <ligand>
        <name>S-adenosyl-L-methionine</name>
        <dbReference type="ChEBI" id="CHEBI:59789"/>
    </ligand>
</feature>
<evidence type="ECO:0000256" key="1">
    <source>
        <dbReference type="ARBA" id="ARBA00022485"/>
    </source>
</evidence>
<feature type="active site" description="Nucleophile" evidence="9">
    <location>
        <position position="335"/>
    </location>
</feature>
<dbReference type="KEGG" id="rter:IDM49_02075"/>
<keyword evidence="12" id="KW-1185">Reference proteome</keyword>
<protein>
    <submittedName>
        <fullName evidence="11">23S rRNA (Uracil(747)-C(5))-methyltransferase RlmC</fullName>
    </submittedName>
</protein>
<evidence type="ECO:0000256" key="5">
    <source>
        <dbReference type="ARBA" id="ARBA00022691"/>
    </source>
</evidence>
<evidence type="ECO:0000256" key="7">
    <source>
        <dbReference type="ARBA" id="ARBA00023004"/>
    </source>
</evidence>
<dbReference type="GO" id="GO:0046872">
    <property type="term" value="F:metal ion binding"/>
    <property type="evidence" value="ECO:0007669"/>
    <property type="project" value="UniProtKB-KW"/>
</dbReference>
<dbReference type="InterPro" id="IPR010280">
    <property type="entry name" value="U5_MeTrfase_fam"/>
</dbReference>
<dbReference type="CDD" id="cd02440">
    <property type="entry name" value="AdoMet_MTases"/>
    <property type="match status" value="1"/>
</dbReference>
<dbReference type="PROSITE" id="PS51687">
    <property type="entry name" value="SAM_MT_RNA_M5U"/>
    <property type="match status" value="1"/>
</dbReference>
<dbReference type="InterPro" id="IPR029063">
    <property type="entry name" value="SAM-dependent_MTases_sf"/>
</dbReference>
<dbReference type="PROSITE" id="PS01230">
    <property type="entry name" value="TRMA_1"/>
    <property type="match status" value="1"/>
</dbReference>
<keyword evidence="8" id="KW-0411">Iron-sulfur</keyword>
<dbReference type="InterPro" id="IPR030391">
    <property type="entry name" value="MeTrfase_TrmA_CS"/>
</dbReference>
<evidence type="ECO:0000256" key="8">
    <source>
        <dbReference type="ARBA" id="ARBA00023014"/>
    </source>
</evidence>
<sequence>MQCDYFDAGVCRSCTQIRVPYATQLESKDADAKALLHEHAQLRWLSPVASKESAFRNKAKIVVSGTHQNPVLGILNREGNGVDLSECPLYTFDILALMPVLRELIQRASLTPYSVPARKGELKNILVTASPSGELMLRFVLRSKKLLVPIRREISWLQQRNPAISVVSINLLREHKAVVEGGEEIILTEQQTLPMQVNGMDLHLRPQSFFQTNTAIAEALYAQGAQWVADAAPHTLWDLYCGVGGFALHSAQALPDASITGIEISEEAIASAQRTVDEKGLDNLTFIAQDATTFAVDAQELPECVVVNPPRRGIGEQLAQWLEHSGIQTVVYSSCNARSLVKDLEKMPSLKPVEGRVFDMFPHTNHYEVAVLLQRA</sequence>
<dbReference type="Pfam" id="PF05958">
    <property type="entry name" value="tRNA_U5-meth_tr"/>
    <property type="match status" value="1"/>
</dbReference>
<dbReference type="AlphaFoldDB" id="A0A7H2BEK4"/>
<dbReference type="GO" id="GO:0070041">
    <property type="term" value="F:rRNA (uridine-C5-)-methyltransferase activity"/>
    <property type="evidence" value="ECO:0007669"/>
    <property type="project" value="TreeGrafter"/>
</dbReference>
<feature type="binding site" evidence="9">
    <location>
        <position position="240"/>
    </location>
    <ligand>
        <name>S-adenosyl-L-methionine</name>
        <dbReference type="ChEBI" id="CHEBI:59789"/>
    </ligand>
</feature>
<dbReference type="RefSeq" id="WP_190724857.1">
    <property type="nucleotide sequence ID" value="NZ_CP061539.1"/>
</dbReference>
<dbReference type="Proteomes" id="UP000516404">
    <property type="component" value="Chromosome"/>
</dbReference>
<dbReference type="InterPro" id="IPR011825">
    <property type="entry name" value="23SrRNA_MeTrfase_RlmC"/>
</dbReference>
<proteinExistence type="inferred from homology"/>
<keyword evidence="5 9" id="KW-0949">S-adenosyl-L-methionine</keyword>
<keyword evidence="3 9" id="KW-0489">Methyltransferase</keyword>
<dbReference type="InterPro" id="IPR030390">
    <property type="entry name" value="MeTrfase_TrmA_AS"/>
</dbReference>
<dbReference type="PANTHER" id="PTHR11061:SF30">
    <property type="entry name" value="TRNA (URACIL(54)-C(5))-METHYLTRANSFERASE"/>
    <property type="match status" value="1"/>
</dbReference>
<keyword evidence="6" id="KW-0479">Metal-binding</keyword>
<comment type="similarity">
    <text evidence="9">Belongs to the class I-like SAM-binding methyltransferase superfamily. RNA M5U methyltransferase family.</text>
</comment>
<reference evidence="11 12" key="1">
    <citation type="submission" date="2020-09" db="EMBL/GenBank/DDBJ databases">
        <title>Investigation of environmental microbes.</title>
        <authorList>
            <person name="Ou Y."/>
            <person name="Kang Q."/>
        </authorList>
    </citation>
    <scope>NUCLEOTIDE SEQUENCE [LARGE SCALE GENOMIC DNA]</scope>
    <source>
        <strain evidence="11 12">KJZ-14</strain>
    </source>
</reference>
<dbReference type="PROSITE" id="PS01231">
    <property type="entry name" value="TRMA_2"/>
    <property type="match status" value="1"/>
</dbReference>
<dbReference type="GeneID" id="96623012"/>
<organism evidence="11 12">
    <name type="scientific">Rothia terrae</name>
    <dbReference type="NCBI Taxonomy" id="396015"/>
    <lineage>
        <taxon>Bacteria</taxon>
        <taxon>Bacillati</taxon>
        <taxon>Actinomycetota</taxon>
        <taxon>Actinomycetes</taxon>
        <taxon>Micrococcales</taxon>
        <taxon>Micrococcaceae</taxon>
        <taxon>Rothia</taxon>
    </lineage>
</organism>
<feature type="active site" evidence="10">
    <location>
        <position position="335"/>
    </location>
</feature>
<dbReference type="Gene3D" id="3.40.50.150">
    <property type="entry name" value="Vaccinia Virus protein VP39"/>
    <property type="match status" value="1"/>
</dbReference>